<keyword evidence="2" id="KW-1185">Reference proteome</keyword>
<dbReference type="EMBL" id="JABFTP020000021">
    <property type="protein sequence ID" value="KAL3269036.1"/>
    <property type="molecule type" value="Genomic_DNA"/>
</dbReference>
<dbReference type="Proteomes" id="UP001516400">
    <property type="component" value="Unassembled WGS sequence"/>
</dbReference>
<sequence length="109" mass="12610">MDEIITEARTIVRKLHLGFKNLYPVEITECAFADDSAIFARNENDLQYIMDVWNNSLKTNEGKTKIIVISNNRNNPKVTLNDKIIERVESFKYLGCIVEEKGKQDLEMT</sequence>
<dbReference type="AlphaFoldDB" id="A0ABD2MSF9"/>
<organism evidence="1 2">
    <name type="scientific">Cryptolaemus montrouzieri</name>
    <dbReference type="NCBI Taxonomy" id="559131"/>
    <lineage>
        <taxon>Eukaryota</taxon>
        <taxon>Metazoa</taxon>
        <taxon>Ecdysozoa</taxon>
        <taxon>Arthropoda</taxon>
        <taxon>Hexapoda</taxon>
        <taxon>Insecta</taxon>
        <taxon>Pterygota</taxon>
        <taxon>Neoptera</taxon>
        <taxon>Endopterygota</taxon>
        <taxon>Coleoptera</taxon>
        <taxon>Polyphaga</taxon>
        <taxon>Cucujiformia</taxon>
        <taxon>Coccinelloidea</taxon>
        <taxon>Coccinellidae</taxon>
        <taxon>Scymninae</taxon>
        <taxon>Scymnini</taxon>
        <taxon>Cryptolaemus</taxon>
    </lineage>
</organism>
<evidence type="ECO:0000313" key="1">
    <source>
        <dbReference type="EMBL" id="KAL3269036.1"/>
    </source>
</evidence>
<proteinExistence type="predicted"/>
<reference evidence="1 2" key="1">
    <citation type="journal article" date="2021" name="BMC Biol.">
        <title>Horizontally acquired antibacterial genes associated with adaptive radiation of ladybird beetles.</title>
        <authorList>
            <person name="Li H.S."/>
            <person name="Tang X.F."/>
            <person name="Huang Y.H."/>
            <person name="Xu Z.Y."/>
            <person name="Chen M.L."/>
            <person name="Du X.Y."/>
            <person name="Qiu B.Y."/>
            <person name="Chen P.T."/>
            <person name="Zhang W."/>
            <person name="Slipinski A."/>
            <person name="Escalona H.E."/>
            <person name="Waterhouse R.M."/>
            <person name="Zwick A."/>
            <person name="Pang H."/>
        </authorList>
    </citation>
    <scope>NUCLEOTIDE SEQUENCE [LARGE SCALE GENOMIC DNA]</scope>
    <source>
        <strain evidence="1">SYSU2018</strain>
    </source>
</reference>
<comment type="caution">
    <text evidence="1">The sequence shown here is derived from an EMBL/GenBank/DDBJ whole genome shotgun (WGS) entry which is preliminary data.</text>
</comment>
<evidence type="ECO:0008006" key="3">
    <source>
        <dbReference type="Google" id="ProtNLM"/>
    </source>
</evidence>
<evidence type="ECO:0000313" key="2">
    <source>
        <dbReference type="Proteomes" id="UP001516400"/>
    </source>
</evidence>
<accession>A0ABD2MSF9</accession>
<gene>
    <name evidence="1" type="ORF">HHI36_008119</name>
</gene>
<name>A0ABD2MSF9_9CUCU</name>
<protein>
    <recommendedName>
        <fullName evidence="3">Reverse transcriptase domain-containing protein</fullName>
    </recommendedName>
</protein>